<organism evidence="2">
    <name type="scientific">freshwater metagenome</name>
    <dbReference type="NCBI Taxonomy" id="449393"/>
    <lineage>
        <taxon>unclassified sequences</taxon>
        <taxon>metagenomes</taxon>
        <taxon>ecological metagenomes</taxon>
    </lineage>
</organism>
<dbReference type="InterPro" id="IPR029058">
    <property type="entry name" value="AB_hydrolase_fold"/>
</dbReference>
<reference evidence="2" key="1">
    <citation type="submission" date="2020-05" db="EMBL/GenBank/DDBJ databases">
        <authorList>
            <person name="Chiriac C."/>
            <person name="Salcher M."/>
            <person name="Ghai R."/>
            <person name="Kavagutti S V."/>
        </authorList>
    </citation>
    <scope>NUCLEOTIDE SEQUENCE</scope>
</reference>
<dbReference type="SUPFAM" id="SSF53474">
    <property type="entry name" value="alpha/beta-Hydrolases"/>
    <property type="match status" value="1"/>
</dbReference>
<dbReference type="GO" id="GO:0016020">
    <property type="term" value="C:membrane"/>
    <property type="evidence" value="ECO:0007669"/>
    <property type="project" value="TreeGrafter"/>
</dbReference>
<dbReference type="PANTHER" id="PTHR43798:SF33">
    <property type="entry name" value="HYDROLASE, PUTATIVE (AFU_ORTHOLOGUE AFUA_2G14860)-RELATED"/>
    <property type="match status" value="1"/>
</dbReference>
<dbReference type="PANTHER" id="PTHR43798">
    <property type="entry name" value="MONOACYLGLYCEROL LIPASE"/>
    <property type="match status" value="1"/>
</dbReference>
<dbReference type="Gene3D" id="3.40.50.1820">
    <property type="entry name" value="alpha/beta hydrolase"/>
    <property type="match status" value="1"/>
</dbReference>
<name>A0A6J6J1J7_9ZZZZ</name>
<proteinExistence type="predicted"/>
<dbReference type="PRINTS" id="PR00111">
    <property type="entry name" value="ABHYDROLASE"/>
</dbReference>
<dbReference type="GO" id="GO:0003824">
    <property type="term" value="F:catalytic activity"/>
    <property type="evidence" value="ECO:0007669"/>
    <property type="project" value="InterPro"/>
</dbReference>
<evidence type="ECO:0000259" key="1">
    <source>
        <dbReference type="Pfam" id="PF12697"/>
    </source>
</evidence>
<dbReference type="InterPro" id="IPR000073">
    <property type="entry name" value="AB_hydrolase_1"/>
</dbReference>
<dbReference type="Pfam" id="PF12697">
    <property type="entry name" value="Abhydrolase_6"/>
    <property type="match status" value="1"/>
</dbReference>
<evidence type="ECO:0000313" key="2">
    <source>
        <dbReference type="EMBL" id="CAB4630618.1"/>
    </source>
</evidence>
<dbReference type="PRINTS" id="PR00412">
    <property type="entry name" value="EPOXHYDRLASE"/>
</dbReference>
<dbReference type="EMBL" id="CAEZVN010000033">
    <property type="protein sequence ID" value="CAB4630618.1"/>
    <property type="molecule type" value="Genomic_DNA"/>
</dbReference>
<gene>
    <name evidence="2" type="ORF">UFOPK2001_00496</name>
</gene>
<dbReference type="InterPro" id="IPR050266">
    <property type="entry name" value="AB_hydrolase_sf"/>
</dbReference>
<protein>
    <submittedName>
        <fullName evidence="2">Unannotated protein</fullName>
    </submittedName>
</protein>
<sequence length="307" mass="33442">MVLYSEELAKTALARSEAREAIIADTATRYWFYPATKDDAQTLIFIHGYRGNHHGLEAIAGALPDFNILIPDLPGFGKSAPFAGQHSVEAYVSWLNELVRHVVSEQKLSAKPVLVGHSFGSIISAAFAAQSTAISHLVLINPVSAPALEGPKAILTQLVRLMFWLSGSLPLKPGLAMLKSWPMVRGMSIVMTKSWNRNLRQWVHAQHDANFNDFANRTVAIEGYNASISHNVGEYAPSFKVPTTLIIGAKDDITSVKQQEAMAATIPVNWTLTNLAGVGHLTHYEMPFEVASAIRADLEGEQGSVTD</sequence>
<feature type="domain" description="AB hydrolase-1" evidence="1">
    <location>
        <begin position="43"/>
        <end position="292"/>
    </location>
</feature>
<accession>A0A6J6J1J7</accession>
<dbReference type="AlphaFoldDB" id="A0A6J6J1J7"/>
<dbReference type="InterPro" id="IPR000639">
    <property type="entry name" value="Epox_hydrolase-like"/>
</dbReference>